<dbReference type="SUPFAM" id="SSF52172">
    <property type="entry name" value="CheY-like"/>
    <property type="match status" value="1"/>
</dbReference>
<dbReference type="PANTHER" id="PTHR45138:SF9">
    <property type="entry name" value="DIGUANYLATE CYCLASE DGCM-RELATED"/>
    <property type="match status" value="1"/>
</dbReference>
<feature type="domain" description="GGDEF" evidence="5">
    <location>
        <begin position="206"/>
        <end position="340"/>
    </location>
</feature>
<dbReference type="CDD" id="cd00156">
    <property type="entry name" value="REC"/>
    <property type="match status" value="1"/>
</dbReference>
<dbReference type="NCBIfam" id="TIGR00254">
    <property type="entry name" value="GGDEF"/>
    <property type="match status" value="1"/>
</dbReference>
<sequence>MDTETPGAGKAMQDANIHAGHGMSRIPEPPAPAAEKVRVLVADDSRIIHKAISKILSSEFELIEAEDGETAWEQLLKDDSIQVLVSDIQMPKLDGYSLICRIRATDTERVRSIPIIVITGADDELTRERAFACGATDFIIKPIDGVQLLARTRAHAKLDQTARKLEETTTALEEQTAVDPLTQLHSRRYLIQHGVQDLAYSRRHNIDLSVIRVDIDDFRTIYKKHGDQVSDRILVWLAKILAATSRTEDTVARIDSSEFAILAPSSGRMEAAVLCERARTAAAAEPFKNESVSIPLTISLGLSTLGRDPGETIEELLALAEQRMTLAKAAGGNRLGVSYQEEAPKPEEAVIEQPDLETALKMLGANEGGKLVPFLPDLINRCLPLLEFCNKKLDLGLGFAIESLKDKLSDMR</sequence>
<dbReference type="InterPro" id="IPR029787">
    <property type="entry name" value="Nucleotide_cyclase"/>
</dbReference>
<dbReference type="GO" id="GO:0052621">
    <property type="term" value="F:diguanylate cyclase activity"/>
    <property type="evidence" value="ECO:0007669"/>
    <property type="project" value="UniProtKB-EC"/>
</dbReference>
<dbReference type="CDD" id="cd01949">
    <property type="entry name" value="GGDEF"/>
    <property type="match status" value="1"/>
</dbReference>
<evidence type="ECO:0000259" key="5">
    <source>
        <dbReference type="PROSITE" id="PS50887"/>
    </source>
</evidence>
<evidence type="ECO:0000313" key="6">
    <source>
        <dbReference type="EMBL" id="OGI51661.1"/>
    </source>
</evidence>
<dbReference type="Proteomes" id="UP000179037">
    <property type="component" value="Unassembled WGS sequence"/>
</dbReference>
<dbReference type="Gene3D" id="3.30.70.270">
    <property type="match status" value="1"/>
</dbReference>
<organism evidence="6 7">
    <name type="scientific">Candidatus Muproteobacteria bacterium RIFCSPLOWO2_01_FULL_60_18</name>
    <dbReference type="NCBI Taxonomy" id="1817768"/>
    <lineage>
        <taxon>Bacteria</taxon>
        <taxon>Pseudomonadati</taxon>
        <taxon>Pseudomonadota</taxon>
        <taxon>Candidatus Muproteobacteria</taxon>
    </lineage>
</organism>
<dbReference type="SUPFAM" id="SSF55073">
    <property type="entry name" value="Nucleotide cyclase"/>
    <property type="match status" value="1"/>
</dbReference>
<feature type="modified residue" description="4-aspartylphosphate" evidence="3">
    <location>
        <position position="87"/>
    </location>
</feature>
<dbReference type="Gene3D" id="3.40.50.2300">
    <property type="match status" value="1"/>
</dbReference>
<dbReference type="STRING" id="1817768.A3A87_00280"/>
<proteinExistence type="predicted"/>
<dbReference type="PROSITE" id="PS50887">
    <property type="entry name" value="GGDEF"/>
    <property type="match status" value="1"/>
</dbReference>
<dbReference type="PANTHER" id="PTHR45138">
    <property type="entry name" value="REGULATORY COMPONENTS OF SENSORY TRANSDUCTION SYSTEM"/>
    <property type="match status" value="1"/>
</dbReference>
<keyword evidence="3" id="KW-0597">Phosphoprotein</keyword>
<dbReference type="EMBL" id="MFTC01000035">
    <property type="protein sequence ID" value="OGI51661.1"/>
    <property type="molecule type" value="Genomic_DNA"/>
</dbReference>
<dbReference type="InterPro" id="IPR000160">
    <property type="entry name" value="GGDEF_dom"/>
</dbReference>
<dbReference type="GO" id="GO:0005886">
    <property type="term" value="C:plasma membrane"/>
    <property type="evidence" value="ECO:0007669"/>
    <property type="project" value="TreeGrafter"/>
</dbReference>
<dbReference type="GO" id="GO:1902201">
    <property type="term" value="P:negative regulation of bacterial-type flagellum-dependent cell motility"/>
    <property type="evidence" value="ECO:0007669"/>
    <property type="project" value="TreeGrafter"/>
</dbReference>
<accession>A0A1F6U2U5</accession>
<name>A0A1F6U2U5_9PROT</name>
<dbReference type="GO" id="GO:0000160">
    <property type="term" value="P:phosphorelay signal transduction system"/>
    <property type="evidence" value="ECO:0007669"/>
    <property type="project" value="InterPro"/>
</dbReference>
<evidence type="ECO:0000256" key="1">
    <source>
        <dbReference type="ARBA" id="ARBA00012528"/>
    </source>
</evidence>
<protein>
    <recommendedName>
        <fullName evidence="1">diguanylate cyclase</fullName>
        <ecNumber evidence="1">2.7.7.65</ecNumber>
    </recommendedName>
</protein>
<evidence type="ECO:0000259" key="4">
    <source>
        <dbReference type="PROSITE" id="PS50110"/>
    </source>
</evidence>
<dbReference type="InterPro" id="IPR050469">
    <property type="entry name" value="Diguanylate_Cyclase"/>
</dbReference>
<dbReference type="InterPro" id="IPR001789">
    <property type="entry name" value="Sig_transdc_resp-reg_receiver"/>
</dbReference>
<evidence type="ECO:0000313" key="7">
    <source>
        <dbReference type="Proteomes" id="UP000179037"/>
    </source>
</evidence>
<comment type="catalytic activity">
    <reaction evidence="2">
        <text>2 GTP = 3',3'-c-di-GMP + 2 diphosphate</text>
        <dbReference type="Rhea" id="RHEA:24898"/>
        <dbReference type="ChEBI" id="CHEBI:33019"/>
        <dbReference type="ChEBI" id="CHEBI:37565"/>
        <dbReference type="ChEBI" id="CHEBI:58805"/>
        <dbReference type="EC" id="2.7.7.65"/>
    </reaction>
</comment>
<dbReference type="Pfam" id="PF00990">
    <property type="entry name" value="GGDEF"/>
    <property type="match status" value="1"/>
</dbReference>
<dbReference type="SMART" id="SM00448">
    <property type="entry name" value="REC"/>
    <property type="match status" value="1"/>
</dbReference>
<dbReference type="AlphaFoldDB" id="A0A1F6U2U5"/>
<gene>
    <name evidence="6" type="ORF">A3A87_00280</name>
</gene>
<dbReference type="InterPro" id="IPR043128">
    <property type="entry name" value="Rev_trsase/Diguanyl_cyclase"/>
</dbReference>
<reference evidence="6 7" key="1">
    <citation type="journal article" date="2016" name="Nat. Commun.">
        <title>Thousands of microbial genomes shed light on interconnected biogeochemical processes in an aquifer system.</title>
        <authorList>
            <person name="Anantharaman K."/>
            <person name="Brown C.T."/>
            <person name="Hug L.A."/>
            <person name="Sharon I."/>
            <person name="Castelle C.J."/>
            <person name="Probst A.J."/>
            <person name="Thomas B.C."/>
            <person name="Singh A."/>
            <person name="Wilkins M.J."/>
            <person name="Karaoz U."/>
            <person name="Brodie E.L."/>
            <person name="Williams K.H."/>
            <person name="Hubbard S.S."/>
            <person name="Banfield J.F."/>
        </authorList>
    </citation>
    <scope>NUCLEOTIDE SEQUENCE [LARGE SCALE GENOMIC DNA]</scope>
</reference>
<dbReference type="PROSITE" id="PS50110">
    <property type="entry name" value="RESPONSE_REGULATORY"/>
    <property type="match status" value="1"/>
</dbReference>
<evidence type="ECO:0000256" key="3">
    <source>
        <dbReference type="PROSITE-ProRule" id="PRU00169"/>
    </source>
</evidence>
<comment type="caution">
    <text evidence="6">The sequence shown here is derived from an EMBL/GenBank/DDBJ whole genome shotgun (WGS) entry which is preliminary data.</text>
</comment>
<dbReference type="Pfam" id="PF00072">
    <property type="entry name" value="Response_reg"/>
    <property type="match status" value="1"/>
</dbReference>
<dbReference type="InterPro" id="IPR011006">
    <property type="entry name" value="CheY-like_superfamily"/>
</dbReference>
<dbReference type="GO" id="GO:0043709">
    <property type="term" value="P:cell adhesion involved in single-species biofilm formation"/>
    <property type="evidence" value="ECO:0007669"/>
    <property type="project" value="TreeGrafter"/>
</dbReference>
<evidence type="ECO:0000256" key="2">
    <source>
        <dbReference type="ARBA" id="ARBA00034247"/>
    </source>
</evidence>
<feature type="domain" description="Response regulatory" evidence="4">
    <location>
        <begin position="38"/>
        <end position="156"/>
    </location>
</feature>
<dbReference type="EC" id="2.7.7.65" evidence="1"/>
<dbReference type="SMART" id="SM00267">
    <property type="entry name" value="GGDEF"/>
    <property type="match status" value="1"/>
</dbReference>